<feature type="region of interest" description="Disordered" evidence="1">
    <location>
        <begin position="16"/>
        <end position="142"/>
    </location>
</feature>
<feature type="compositionally biased region" description="Polar residues" evidence="1">
    <location>
        <begin position="35"/>
        <end position="44"/>
    </location>
</feature>
<organism evidence="2 3">
    <name type="scientific">Petrolisthes cinctipes</name>
    <name type="common">Flat porcelain crab</name>
    <dbReference type="NCBI Taxonomy" id="88211"/>
    <lineage>
        <taxon>Eukaryota</taxon>
        <taxon>Metazoa</taxon>
        <taxon>Ecdysozoa</taxon>
        <taxon>Arthropoda</taxon>
        <taxon>Crustacea</taxon>
        <taxon>Multicrustacea</taxon>
        <taxon>Malacostraca</taxon>
        <taxon>Eumalacostraca</taxon>
        <taxon>Eucarida</taxon>
        <taxon>Decapoda</taxon>
        <taxon>Pleocyemata</taxon>
        <taxon>Anomura</taxon>
        <taxon>Galatheoidea</taxon>
        <taxon>Porcellanidae</taxon>
        <taxon>Petrolisthes</taxon>
    </lineage>
</organism>
<evidence type="ECO:0000256" key="1">
    <source>
        <dbReference type="SAM" id="MobiDB-lite"/>
    </source>
</evidence>
<feature type="compositionally biased region" description="Basic and acidic residues" evidence="1">
    <location>
        <begin position="82"/>
        <end position="102"/>
    </location>
</feature>
<feature type="compositionally biased region" description="Basic and acidic residues" evidence="1">
    <location>
        <begin position="109"/>
        <end position="131"/>
    </location>
</feature>
<accession>A0AAE1ESZ2</accession>
<gene>
    <name evidence="2" type="ORF">Pcinc_032986</name>
</gene>
<comment type="caution">
    <text evidence="2">The sequence shown here is derived from an EMBL/GenBank/DDBJ whole genome shotgun (WGS) entry which is preliminary data.</text>
</comment>
<feature type="compositionally biased region" description="Basic and acidic residues" evidence="1">
    <location>
        <begin position="16"/>
        <end position="25"/>
    </location>
</feature>
<name>A0AAE1ESZ2_PETCI</name>
<keyword evidence="3" id="KW-1185">Reference proteome</keyword>
<sequence>MISVLLCEKKVTRRCGREGERDKWGRGHGGGEGIQTRNQLTGTVQPRGGSTGEGGGGRGERSLALGSITSLGRGAKASHLTLARDGRIHGNDTKQGEKREKTNSGGEAGRQEEEREKEGNSVRGREEREAVTARPCWGHKRY</sequence>
<evidence type="ECO:0000313" key="2">
    <source>
        <dbReference type="EMBL" id="KAK3860999.1"/>
    </source>
</evidence>
<reference evidence="2" key="1">
    <citation type="submission" date="2023-10" db="EMBL/GenBank/DDBJ databases">
        <title>Genome assemblies of two species of porcelain crab, Petrolisthes cinctipes and Petrolisthes manimaculis (Anomura: Porcellanidae).</title>
        <authorList>
            <person name="Angst P."/>
        </authorList>
    </citation>
    <scope>NUCLEOTIDE SEQUENCE</scope>
    <source>
        <strain evidence="2">PB745_01</strain>
        <tissue evidence="2">Gill</tissue>
    </source>
</reference>
<proteinExistence type="predicted"/>
<dbReference type="AlphaFoldDB" id="A0AAE1ESZ2"/>
<protein>
    <submittedName>
        <fullName evidence="2">Uncharacterized protein</fullName>
    </submittedName>
</protein>
<evidence type="ECO:0000313" key="3">
    <source>
        <dbReference type="Proteomes" id="UP001286313"/>
    </source>
</evidence>
<dbReference type="EMBL" id="JAWQEG010004588">
    <property type="protein sequence ID" value="KAK3860999.1"/>
    <property type="molecule type" value="Genomic_DNA"/>
</dbReference>
<dbReference type="Proteomes" id="UP001286313">
    <property type="component" value="Unassembled WGS sequence"/>
</dbReference>